<dbReference type="GO" id="GO:0071555">
    <property type="term" value="P:cell wall organization"/>
    <property type="evidence" value="ECO:0007669"/>
    <property type="project" value="UniProtKB-KW"/>
</dbReference>
<keyword evidence="8 10" id="KW-0131">Cell cycle</keyword>
<evidence type="ECO:0000256" key="1">
    <source>
        <dbReference type="ARBA" id="ARBA00022475"/>
    </source>
</evidence>
<dbReference type="Pfam" id="PF04101">
    <property type="entry name" value="Glyco_tran_28_C"/>
    <property type="match status" value="1"/>
</dbReference>
<protein>
    <recommendedName>
        <fullName evidence="10">UDP-N-acetylglucosamine--N-acetylmuramyl-(pentapeptide) pyrophosphoryl-undecaprenol N-acetylglucosamine transferase</fullName>
        <ecNumber evidence="10">2.4.1.227</ecNumber>
    </recommendedName>
    <alternativeName>
        <fullName evidence="10">Undecaprenyl-PP-MurNAc-pentapeptide-UDPGlcNAc GlcNAc transferase</fullName>
    </alternativeName>
</protein>
<gene>
    <name evidence="10" type="primary">murG</name>
    <name evidence="13" type="ORF">J2S41_006578</name>
</gene>
<evidence type="ECO:0000256" key="2">
    <source>
        <dbReference type="ARBA" id="ARBA00022618"/>
    </source>
</evidence>
<keyword evidence="14" id="KW-1185">Reference proteome</keyword>
<dbReference type="Gene3D" id="3.40.50.2000">
    <property type="entry name" value="Glycogen Phosphorylase B"/>
    <property type="match status" value="2"/>
</dbReference>
<evidence type="ECO:0000259" key="11">
    <source>
        <dbReference type="Pfam" id="PF03033"/>
    </source>
</evidence>
<dbReference type="EMBL" id="JAVDYB010000001">
    <property type="protein sequence ID" value="MDR7279800.1"/>
    <property type="molecule type" value="Genomic_DNA"/>
</dbReference>
<dbReference type="PANTHER" id="PTHR21015">
    <property type="entry name" value="UDP-N-ACETYLGLUCOSAMINE--N-ACETYLMURAMYL-(PENTAPEPTIDE) PYROPHOSPHORYL-UNDECAPRENOL N-ACETYLGLUCOSAMINE TRANSFERASE 1"/>
    <property type="match status" value="1"/>
</dbReference>
<evidence type="ECO:0000256" key="8">
    <source>
        <dbReference type="ARBA" id="ARBA00023306"/>
    </source>
</evidence>
<dbReference type="Pfam" id="PF03033">
    <property type="entry name" value="Glyco_transf_28"/>
    <property type="match status" value="1"/>
</dbReference>
<keyword evidence="2 10" id="KW-0132">Cell division</keyword>
<organism evidence="13 14">
    <name type="scientific">Catenuloplanes atrovinosus</name>
    <dbReference type="NCBI Taxonomy" id="137266"/>
    <lineage>
        <taxon>Bacteria</taxon>
        <taxon>Bacillati</taxon>
        <taxon>Actinomycetota</taxon>
        <taxon>Actinomycetes</taxon>
        <taxon>Micromonosporales</taxon>
        <taxon>Micromonosporaceae</taxon>
        <taxon>Catenuloplanes</taxon>
    </lineage>
</organism>
<dbReference type="HAMAP" id="MF_00033">
    <property type="entry name" value="MurG"/>
    <property type="match status" value="1"/>
</dbReference>
<evidence type="ECO:0000256" key="3">
    <source>
        <dbReference type="ARBA" id="ARBA00022676"/>
    </source>
</evidence>
<keyword evidence="6 10" id="KW-0573">Peptidoglycan synthesis</keyword>
<comment type="catalytic activity">
    <reaction evidence="10">
        <text>di-trans,octa-cis-undecaprenyl diphospho-N-acetyl-alpha-D-muramoyl-L-alanyl-D-glutamyl-meso-2,6-diaminopimeloyl-D-alanyl-D-alanine + UDP-N-acetyl-alpha-D-glucosamine = di-trans,octa-cis-undecaprenyl diphospho-[N-acetyl-alpha-D-glucosaminyl-(1-&gt;4)]-N-acetyl-alpha-D-muramoyl-L-alanyl-D-glutamyl-meso-2,6-diaminopimeloyl-D-alanyl-D-alanine + UDP + H(+)</text>
        <dbReference type="Rhea" id="RHEA:31227"/>
        <dbReference type="ChEBI" id="CHEBI:15378"/>
        <dbReference type="ChEBI" id="CHEBI:57705"/>
        <dbReference type="ChEBI" id="CHEBI:58223"/>
        <dbReference type="ChEBI" id="CHEBI:61387"/>
        <dbReference type="ChEBI" id="CHEBI:61388"/>
        <dbReference type="EC" id="2.4.1.227"/>
    </reaction>
</comment>
<proteinExistence type="inferred from homology"/>
<evidence type="ECO:0000259" key="12">
    <source>
        <dbReference type="Pfam" id="PF04101"/>
    </source>
</evidence>
<dbReference type="SUPFAM" id="SSF53756">
    <property type="entry name" value="UDP-Glycosyltransferase/glycogen phosphorylase"/>
    <property type="match status" value="1"/>
</dbReference>
<comment type="subcellular location">
    <subcellularLocation>
        <location evidence="10">Cell membrane</location>
        <topology evidence="10">Peripheral membrane protein</topology>
        <orientation evidence="10">Cytoplasmic side</orientation>
    </subcellularLocation>
</comment>
<dbReference type="CDD" id="cd03785">
    <property type="entry name" value="GT28_MurG"/>
    <property type="match status" value="1"/>
</dbReference>
<keyword evidence="5 10" id="KW-0133">Cell shape</keyword>
<dbReference type="InterPro" id="IPR007235">
    <property type="entry name" value="Glyco_trans_28_C"/>
</dbReference>
<dbReference type="GO" id="GO:0050511">
    <property type="term" value="F:undecaprenyldiphospho-muramoylpentapeptide beta-N-acetylglucosaminyltransferase activity"/>
    <property type="evidence" value="ECO:0007669"/>
    <property type="project" value="UniProtKB-UniRule"/>
</dbReference>
<name>A0AAE3YUC2_9ACTN</name>
<accession>A0AAE3YUC2</accession>
<reference evidence="13" key="1">
    <citation type="submission" date="2023-07" db="EMBL/GenBank/DDBJ databases">
        <title>Sequencing the genomes of 1000 actinobacteria strains.</title>
        <authorList>
            <person name="Klenk H.-P."/>
        </authorList>
    </citation>
    <scope>NUCLEOTIDE SEQUENCE</scope>
    <source>
        <strain evidence="13">DSM 44707</strain>
    </source>
</reference>
<keyword evidence="3 10" id="KW-0328">Glycosyltransferase</keyword>
<dbReference type="GO" id="GO:0051301">
    <property type="term" value="P:cell division"/>
    <property type="evidence" value="ECO:0007669"/>
    <property type="project" value="UniProtKB-KW"/>
</dbReference>
<evidence type="ECO:0000313" key="14">
    <source>
        <dbReference type="Proteomes" id="UP001183643"/>
    </source>
</evidence>
<dbReference type="GO" id="GO:0009252">
    <property type="term" value="P:peptidoglycan biosynthetic process"/>
    <property type="evidence" value="ECO:0007669"/>
    <property type="project" value="UniProtKB-UniRule"/>
</dbReference>
<evidence type="ECO:0000256" key="7">
    <source>
        <dbReference type="ARBA" id="ARBA00023136"/>
    </source>
</evidence>
<feature type="binding site" evidence="10">
    <location>
        <position position="320"/>
    </location>
    <ligand>
        <name>UDP-N-acetyl-alpha-D-glucosamine</name>
        <dbReference type="ChEBI" id="CHEBI:57705"/>
    </ligand>
</feature>
<comment type="similarity">
    <text evidence="10">Belongs to the glycosyltransferase 28 family. MurG subfamily.</text>
</comment>
<feature type="domain" description="Glycosyl transferase family 28 C-terminal" evidence="12">
    <location>
        <begin position="212"/>
        <end position="376"/>
    </location>
</feature>
<dbReference type="GO" id="GO:0005975">
    <property type="term" value="P:carbohydrate metabolic process"/>
    <property type="evidence" value="ECO:0007669"/>
    <property type="project" value="InterPro"/>
</dbReference>
<dbReference type="AlphaFoldDB" id="A0AAE3YUC2"/>
<evidence type="ECO:0000256" key="6">
    <source>
        <dbReference type="ARBA" id="ARBA00022984"/>
    </source>
</evidence>
<dbReference type="GO" id="GO:0008360">
    <property type="term" value="P:regulation of cell shape"/>
    <property type="evidence" value="ECO:0007669"/>
    <property type="project" value="UniProtKB-KW"/>
</dbReference>
<evidence type="ECO:0000256" key="10">
    <source>
        <dbReference type="HAMAP-Rule" id="MF_00033"/>
    </source>
</evidence>
<dbReference type="GO" id="GO:0005886">
    <property type="term" value="C:plasma membrane"/>
    <property type="evidence" value="ECO:0007669"/>
    <property type="project" value="UniProtKB-SubCell"/>
</dbReference>
<comment type="pathway">
    <text evidence="10">Cell wall biogenesis; peptidoglycan biosynthesis.</text>
</comment>
<dbReference type="RefSeq" id="WP_310373815.1">
    <property type="nucleotide sequence ID" value="NZ_JAVDYB010000001.1"/>
</dbReference>
<comment type="caution">
    <text evidence="10">Lacks conserved residue(s) required for the propagation of feature annotation.</text>
</comment>
<evidence type="ECO:0000256" key="5">
    <source>
        <dbReference type="ARBA" id="ARBA00022960"/>
    </source>
</evidence>
<comment type="function">
    <text evidence="10">Cell wall formation. Catalyzes the transfer of a GlcNAc subunit on undecaprenyl-pyrophosphoryl-MurNAc-pentapeptide (lipid intermediate I) to form undecaprenyl-pyrophosphoryl-MurNAc-(pentapeptide)GlcNAc (lipid intermediate II).</text>
</comment>
<evidence type="ECO:0000256" key="4">
    <source>
        <dbReference type="ARBA" id="ARBA00022679"/>
    </source>
</evidence>
<dbReference type="EC" id="2.4.1.227" evidence="10"/>
<keyword evidence="4 10" id="KW-0808">Transferase</keyword>
<dbReference type="Proteomes" id="UP001183643">
    <property type="component" value="Unassembled WGS sequence"/>
</dbReference>
<keyword evidence="9 10" id="KW-0961">Cell wall biogenesis/degradation</keyword>
<feature type="binding site" evidence="10">
    <location>
        <position position="188"/>
    </location>
    <ligand>
        <name>UDP-N-acetyl-alpha-D-glucosamine</name>
        <dbReference type="ChEBI" id="CHEBI:57705"/>
    </ligand>
</feature>
<comment type="caution">
    <text evidence="13">The sequence shown here is derived from an EMBL/GenBank/DDBJ whole genome shotgun (WGS) entry which is preliminary data.</text>
</comment>
<evidence type="ECO:0000256" key="9">
    <source>
        <dbReference type="ARBA" id="ARBA00023316"/>
    </source>
</evidence>
<dbReference type="InterPro" id="IPR004276">
    <property type="entry name" value="GlycoTrans_28_N"/>
</dbReference>
<keyword evidence="7 10" id="KW-0472">Membrane</keyword>
<dbReference type="InterPro" id="IPR006009">
    <property type="entry name" value="GlcNAc_MurG"/>
</dbReference>
<dbReference type="PANTHER" id="PTHR21015:SF22">
    <property type="entry name" value="GLYCOSYLTRANSFERASE"/>
    <property type="match status" value="1"/>
</dbReference>
<feature type="domain" description="Glycosyltransferase family 28 N-terminal" evidence="11">
    <location>
        <begin position="15"/>
        <end position="162"/>
    </location>
</feature>
<feature type="binding site" evidence="10">
    <location>
        <begin position="22"/>
        <end position="24"/>
    </location>
    <ligand>
        <name>UDP-N-acetyl-alpha-D-glucosamine</name>
        <dbReference type="ChEBI" id="CHEBI:57705"/>
    </ligand>
</feature>
<sequence length="390" mass="42367">MTIYSSAARVGEIKIIFTGGGTGGHTYPALTTIRTIRERLSRAGTEPEILWVGVSHGLEAKISVQNNVPFKAITTGKLRRHINVRDQLRNLADAFRIPWGVLQAIATVARVKPDVVVSTGGYVCVPVGVAAWLLRRPLVMHEQTLAVGLANRILARLATRILVSHESSIEHLPAKARSRAVVTGNPIRPEVFMGQRERAIAGYGLDPRLPLVYITGGAQGALQINKLISEVLPDLLTRAQVLHQCGDHSYDMMRERHASLPPQLQQRYTVFPYIHDELPDVLAAADVVVARSGAGTIAELNALGKACVYIPLIPTQGDEQRRAARHLADQGAARMLAAADATPDRLRQELIALLDDPAYRQRISEAARVHGRPDAATAVADEVLAAAHRP</sequence>
<keyword evidence="1 10" id="KW-1003">Cell membrane</keyword>
<evidence type="ECO:0000313" key="13">
    <source>
        <dbReference type="EMBL" id="MDR7279800.1"/>
    </source>
</evidence>